<keyword evidence="2" id="KW-1185">Reference proteome</keyword>
<proteinExistence type="predicted"/>
<sequence>MAEVIATMSLVCNVMQVISFAGEFIGLYRSTFKDGSPEPDLAPNDASRDVESERQLARTRLKNLASDLVRDTKELQGLLSKVATTPSADRLTRLRNVAKYKIRYQAQMSTLEKRIDSTRDVMNSELLSRICSSTQAGNCRLEEGYANLHESIKQFIDRWSEGRRALSQLISKETQATRVHVTAEAELTRDRITLMDTRLASESSQRQLEETRNRLLSTLYFPEMNEREKNIEEASDDIAHEIFQKSKASDWLRSDAPVFWINGKPGSGKSTLVKCLIHHRRTIECLRTWKPSVKIFQFFFYELGRSSLQRKILGCVRTLLHQLLDEDPDVWDYLLQIRPGIERKISEHDWSLKELSDALFECLRHRNPAACLFVDGLDEIQIDEREAIVKLVESLRRLPNVKICVSCRPENIFRGCLESYPTLKVQDLNYDAMLSHADATLNGYKASLQVSEEDYQQLLSNLVRISEGVFLWAIMATKSLARGLANGDSWTLLKQRLDEFAPNLNELYRQMWHRQNADLLVYKRDAAKVFHYALYAPIRIRTWRHCLLATHQDLRKELQHLVTSKGYYTSEEDTRIRRQYERWLLARTAGLVEINSSYDFPASSVRFIHRSVLEFLKGTNDGQAIMGYDDRSTEEKLLTYLSVTRDAAHIGATMAQDYEGSDITLWGSTQDNYSMAIGMLILLRLKGVEDERLVDNLEWMPPAHQNPAWGQVLLAAAADAGDLTVLNQIHHVGGVFECISQQVKSQILYTCCERLSTRRWRSDLMIIDVWETANAIDEDQDELIISQFWLEGLLSRISCIEWLLKHGANPHMDYEYNLTKRFGSPIDNIYYINRTAFRLLISNVFLEFVLSSQRELLLAGAMRTYAEAIQGCVKALGECGSHLHDDTLILQPGYEHSFLLSLNPANILKFIDRLTSSPSPIDIPHILTSLMNPEIVHIHAVIPRRRGLWQRPSPTNDVEDIRKLDTLFLNWFLSRLNSQKKSGVGYRYNSIHIFSEGNEAGKQVVNFMAAMSWEDIQGADVELCSNIPNHLFERDEDGRRRT</sequence>
<dbReference type="EMBL" id="MU393519">
    <property type="protein sequence ID" value="KAI4862750.1"/>
    <property type="molecule type" value="Genomic_DNA"/>
</dbReference>
<gene>
    <name evidence="1" type="ORF">F4820DRAFT_450666</name>
</gene>
<reference evidence="1 2" key="1">
    <citation type="journal article" date="2022" name="New Phytol.">
        <title>Ecological generalism drives hyperdiversity of secondary metabolite gene clusters in xylarialean endophytes.</title>
        <authorList>
            <person name="Franco M.E.E."/>
            <person name="Wisecaver J.H."/>
            <person name="Arnold A.E."/>
            <person name="Ju Y.M."/>
            <person name="Slot J.C."/>
            <person name="Ahrendt S."/>
            <person name="Moore L.P."/>
            <person name="Eastman K.E."/>
            <person name="Scott K."/>
            <person name="Konkel Z."/>
            <person name="Mondo S.J."/>
            <person name="Kuo A."/>
            <person name="Hayes R.D."/>
            <person name="Haridas S."/>
            <person name="Andreopoulos B."/>
            <person name="Riley R."/>
            <person name="LaButti K."/>
            <person name="Pangilinan J."/>
            <person name="Lipzen A."/>
            <person name="Amirebrahimi M."/>
            <person name="Yan J."/>
            <person name="Adam C."/>
            <person name="Keymanesh K."/>
            <person name="Ng V."/>
            <person name="Louie K."/>
            <person name="Northen T."/>
            <person name="Drula E."/>
            <person name="Henrissat B."/>
            <person name="Hsieh H.M."/>
            <person name="Youens-Clark K."/>
            <person name="Lutzoni F."/>
            <person name="Miadlikowska J."/>
            <person name="Eastwood D.C."/>
            <person name="Hamelin R.C."/>
            <person name="Grigoriev I.V."/>
            <person name="U'Ren J.M."/>
        </authorList>
    </citation>
    <scope>NUCLEOTIDE SEQUENCE [LARGE SCALE GENOMIC DNA]</scope>
    <source>
        <strain evidence="1 2">CBS 119005</strain>
    </source>
</reference>
<accession>A0ACB9YTJ9</accession>
<name>A0ACB9YTJ9_9PEZI</name>
<comment type="caution">
    <text evidence="1">The sequence shown here is derived from an EMBL/GenBank/DDBJ whole genome shotgun (WGS) entry which is preliminary data.</text>
</comment>
<protein>
    <submittedName>
        <fullName evidence="1">Uncharacterized protein</fullName>
    </submittedName>
</protein>
<organism evidence="1 2">
    <name type="scientific">Hypoxylon rubiginosum</name>
    <dbReference type="NCBI Taxonomy" id="110542"/>
    <lineage>
        <taxon>Eukaryota</taxon>
        <taxon>Fungi</taxon>
        <taxon>Dikarya</taxon>
        <taxon>Ascomycota</taxon>
        <taxon>Pezizomycotina</taxon>
        <taxon>Sordariomycetes</taxon>
        <taxon>Xylariomycetidae</taxon>
        <taxon>Xylariales</taxon>
        <taxon>Hypoxylaceae</taxon>
        <taxon>Hypoxylon</taxon>
    </lineage>
</organism>
<evidence type="ECO:0000313" key="1">
    <source>
        <dbReference type="EMBL" id="KAI4862750.1"/>
    </source>
</evidence>
<dbReference type="Proteomes" id="UP001497700">
    <property type="component" value="Unassembled WGS sequence"/>
</dbReference>
<evidence type="ECO:0000313" key="2">
    <source>
        <dbReference type="Proteomes" id="UP001497700"/>
    </source>
</evidence>